<reference evidence="1 2" key="1">
    <citation type="submission" date="2018-05" db="EMBL/GenBank/DDBJ databases">
        <title>Draft genome of Methanospirillum stamsii Pt1.</title>
        <authorList>
            <person name="Dueholm M.S."/>
            <person name="Nielsen P.H."/>
            <person name="Bakmann L.F."/>
            <person name="Otzen D.E."/>
        </authorList>
    </citation>
    <scope>NUCLEOTIDE SEQUENCE [LARGE SCALE GENOMIC DNA]</scope>
    <source>
        <strain evidence="1 2">Pt1</strain>
    </source>
</reference>
<keyword evidence="2" id="KW-1185">Reference proteome</keyword>
<sequence length="218" mass="23582">MVMVLFLSCVFVCVAEEEMDTSSDIISDWSGTWNCDVNTLNLTQDGNVVIGTYEKPEDMVVLKMEGNVSEDGKVFSGSWSDTGKIEFILSDDGKSFNGTYVSSGLNNVDYDSDSTWNGTLLDEADPEHPWSGSWDSGMNSITNLTQDDNAVYGSYVTPGDVLLTIDGLLSEDGKILTGTYSDGGLFIFTLSEDGNSFNGTFGYGSEDSTSNWNGTRAL</sequence>
<organism evidence="1 2">
    <name type="scientific">Methanospirillum stamsii</name>
    <dbReference type="NCBI Taxonomy" id="1277351"/>
    <lineage>
        <taxon>Archaea</taxon>
        <taxon>Methanobacteriati</taxon>
        <taxon>Methanobacteriota</taxon>
        <taxon>Stenosarchaea group</taxon>
        <taxon>Methanomicrobia</taxon>
        <taxon>Methanomicrobiales</taxon>
        <taxon>Methanospirillaceae</taxon>
        <taxon>Methanospirillum</taxon>
    </lineage>
</organism>
<proteinExistence type="predicted"/>
<accession>A0A2V2N8K9</accession>
<comment type="caution">
    <text evidence="1">The sequence shown here is derived from an EMBL/GenBank/DDBJ whole genome shotgun (WGS) entry which is preliminary data.</text>
</comment>
<name>A0A2V2N8K9_9EURY</name>
<dbReference type="Proteomes" id="UP000245934">
    <property type="component" value="Unassembled WGS sequence"/>
</dbReference>
<dbReference type="EMBL" id="QGMZ01000001">
    <property type="protein sequence ID" value="PWR76342.1"/>
    <property type="molecule type" value="Genomic_DNA"/>
</dbReference>
<protein>
    <submittedName>
        <fullName evidence="1">Uncharacterized protein</fullName>
    </submittedName>
</protein>
<gene>
    <name evidence="1" type="ORF">DLD82_00600</name>
</gene>
<evidence type="ECO:0000313" key="1">
    <source>
        <dbReference type="EMBL" id="PWR76342.1"/>
    </source>
</evidence>
<evidence type="ECO:0000313" key="2">
    <source>
        <dbReference type="Proteomes" id="UP000245934"/>
    </source>
</evidence>
<dbReference type="AlphaFoldDB" id="A0A2V2N8K9"/>